<proteinExistence type="predicted"/>
<evidence type="ECO:0000313" key="1">
    <source>
        <dbReference type="EMBL" id="PQQ00821.1"/>
    </source>
</evidence>
<dbReference type="Proteomes" id="UP000250321">
    <property type="component" value="Unassembled WGS sequence"/>
</dbReference>
<keyword evidence="2" id="KW-1185">Reference proteome</keyword>
<protein>
    <submittedName>
        <fullName evidence="1">Uncharacterized protein</fullName>
    </submittedName>
</protein>
<dbReference type="EMBL" id="PJQY01001647">
    <property type="protein sequence ID" value="PQQ00821.1"/>
    <property type="molecule type" value="Genomic_DNA"/>
</dbReference>
<evidence type="ECO:0000313" key="2">
    <source>
        <dbReference type="Proteomes" id="UP000250321"/>
    </source>
</evidence>
<comment type="caution">
    <text evidence="1">The sequence shown here is derived from an EMBL/GenBank/DDBJ whole genome shotgun (WGS) entry which is preliminary data.</text>
</comment>
<reference evidence="1 2" key="1">
    <citation type="submission" date="2018-02" db="EMBL/GenBank/DDBJ databases">
        <title>Draft genome of wild Prunus yedoensis var. nudiflora.</title>
        <authorList>
            <person name="Baek S."/>
            <person name="Kim J.-H."/>
            <person name="Choi K."/>
            <person name="Kim G.-B."/>
            <person name="Cho A."/>
            <person name="Jang H."/>
            <person name="Shin C.-H."/>
            <person name="Yu H.-J."/>
            <person name="Mun J.-H."/>
        </authorList>
    </citation>
    <scope>NUCLEOTIDE SEQUENCE [LARGE SCALE GENOMIC DNA]</scope>
    <source>
        <strain evidence="2">cv. Jeju island</strain>
        <tissue evidence="1">Leaf</tissue>
    </source>
</reference>
<accession>A0A314Y845</accession>
<dbReference type="AlphaFoldDB" id="A0A314Y845"/>
<sequence>MEHPSAQSRVSDRFSCRREREGVAGFKRLNLRERESKWQRRVFGSLIGRSPVLRRKLIGDETIII</sequence>
<organism evidence="1 2">
    <name type="scientific">Prunus yedoensis var. nudiflora</name>
    <dbReference type="NCBI Taxonomy" id="2094558"/>
    <lineage>
        <taxon>Eukaryota</taxon>
        <taxon>Viridiplantae</taxon>
        <taxon>Streptophyta</taxon>
        <taxon>Embryophyta</taxon>
        <taxon>Tracheophyta</taxon>
        <taxon>Spermatophyta</taxon>
        <taxon>Magnoliopsida</taxon>
        <taxon>eudicotyledons</taxon>
        <taxon>Gunneridae</taxon>
        <taxon>Pentapetalae</taxon>
        <taxon>rosids</taxon>
        <taxon>fabids</taxon>
        <taxon>Rosales</taxon>
        <taxon>Rosaceae</taxon>
        <taxon>Amygdaloideae</taxon>
        <taxon>Amygdaleae</taxon>
        <taxon>Prunus</taxon>
    </lineage>
</organism>
<name>A0A314Y845_PRUYE</name>
<gene>
    <name evidence="1" type="ORF">Pyn_05892</name>
</gene>